<dbReference type="Gene3D" id="3.40.50.880">
    <property type="match status" value="1"/>
</dbReference>
<evidence type="ECO:0000256" key="1">
    <source>
        <dbReference type="ARBA" id="ARBA00023015"/>
    </source>
</evidence>
<dbReference type="OrthoDB" id="186587at2"/>
<dbReference type="InterPro" id="IPR018060">
    <property type="entry name" value="HTH_AraC"/>
</dbReference>
<sequence>MRTTIITLAGAMPSSVTITLDVLTYANRLCTQAARPAPFEIRLFGSGAPHFAAFVDQAPPSPHAPELVLVPAQGLSKAPSIAQRLNEADAEEARLALVRAAGAGAHIASSCTGTLLLASSGLLDGRRATTAWWLPPVCRDLFPRVRLDTAELVLSDGAFTTAGAAMAQMDLMVGIVARFAGSEIAERCARIMVLDERRSQTPYMAIGLLAAGDDKVVRAAAWARAALERGTNVNEIAAAVGVSPRTFARRVQRTTGLSPIQFLQRVRVERAIELIETTRLPVEEVARQVGYAEPSTLRVLIRRAYGAGPRELRSRAARNGQATPGSENLTRA</sequence>
<dbReference type="InterPro" id="IPR052158">
    <property type="entry name" value="INH-QAR"/>
</dbReference>
<dbReference type="SUPFAM" id="SSF46689">
    <property type="entry name" value="Homeodomain-like"/>
    <property type="match status" value="2"/>
</dbReference>
<dbReference type="Gene3D" id="1.10.10.60">
    <property type="entry name" value="Homeodomain-like"/>
    <property type="match status" value="1"/>
</dbReference>
<reference evidence="5 6" key="1">
    <citation type="submission" date="2018-03" db="EMBL/GenBank/DDBJ databases">
        <title>The draft genome of Sphingosinicella sp. GL-C-18.</title>
        <authorList>
            <person name="Liu L."/>
            <person name="Li L."/>
            <person name="Liang L."/>
            <person name="Zhang X."/>
            <person name="Wang T."/>
        </authorList>
    </citation>
    <scope>NUCLEOTIDE SEQUENCE [LARGE SCALE GENOMIC DNA]</scope>
    <source>
        <strain evidence="5 6">GL-C-18</strain>
    </source>
</reference>
<dbReference type="InterPro" id="IPR029062">
    <property type="entry name" value="Class_I_gatase-like"/>
</dbReference>
<feature type="region of interest" description="Disordered" evidence="3">
    <location>
        <begin position="312"/>
        <end position="332"/>
    </location>
</feature>
<dbReference type="SMART" id="SM00342">
    <property type="entry name" value="HTH_ARAC"/>
    <property type="match status" value="1"/>
</dbReference>
<evidence type="ECO:0000313" key="5">
    <source>
        <dbReference type="EMBL" id="PSJ40510.1"/>
    </source>
</evidence>
<dbReference type="Pfam" id="PF12833">
    <property type="entry name" value="HTH_18"/>
    <property type="match status" value="1"/>
</dbReference>
<dbReference type="PANTHER" id="PTHR43130">
    <property type="entry name" value="ARAC-FAMILY TRANSCRIPTIONAL REGULATOR"/>
    <property type="match status" value="1"/>
</dbReference>
<feature type="domain" description="HTH araC/xylS-type" evidence="4">
    <location>
        <begin position="217"/>
        <end position="315"/>
    </location>
</feature>
<feature type="compositionally biased region" description="Polar residues" evidence="3">
    <location>
        <begin position="320"/>
        <end position="332"/>
    </location>
</feature>
<dbReference type="Proteomes" id="UP000241167">
    <property type="component" value="Unassembled WGS sequence"/>
</dbReference>
<dbReference type="EMBL" id="PXYI01000003">
    <property type="protein sequence ID" value="PSJ40510.1"/>
    <property type="molecule type" value="Genomic_DNA"/>
</dbReference>
<comment type="caution">
    <text evidence="5">The sequence shown here is derived from an EMBL/GenBank/DDBJ whole genome shotgun (WGS) entry which is preliminary data.</text>
</comment>
<evidence type="ECO:0000259" key="4">
    <source>
        <dbReference type="PROSITE" id="PS01124"/>
    </source>
</evidence>
<keyword evidence="2" id="KW-0804">Transcription</keyword>
<dbReference type="PANTHER" id="PTHR43130:SF3">
    <property type="entry name" value="HTH-TYPE TRANSCRIPTIONAL REGULATOR RV1931C"/>
    <property type="match status" value="1"/>
</dbReference>
<dbReference type="GO" id="GO:0043565">
    <property type="term" value="F:sequence-specific DNA binding"/>
    <property type="evidence" value="ECO:0007669"/>
    <property type="project" value="InterPro"/>
</dbReference>
<dbReference type="SUPFAM" id="SSF52317">
    <property type="entry name" value="Class I glutamine amidotransferase-like"/>
    <property type="match status" value="1"/>
</dbReference>
<gene>
    <name evidence="5" type="ORF">C7I55_09255</name>
</gene>
<dbReference type="PROSITE" id="PS01124">
    <property type="entry name" value="HTH_ARAC_FAMILY_2"/>
    <property type="match status" value="1"/>
</dbReference>
<dbReference type="RefSeq" id="WP_106512662.1">
    <property type="nucleotide sequence ID" value="NZ_PXYI01000003.1"/>
</dbReference>
<dbReference type="AlphaFoldDB" id="A0A2P7QRF4"/>
<evidence type="ECO:0000313" key="6">
    <source>
        <dbReference type="Proteomes" id="UP000241167"/>
    </source>
</evidence>
<accession>A0A2P7QRF4</accession>
<keyword evidence="6" id="KW-1185">Reference proteome</keyword>
<organism evidence="5 6">
    <name type="scientific">Allosphingosinicella deserti</name>
    <dbReference type="NCBI Taxonomy" id="2116704"/>
    <lineage>
        <taxon>Bacteria</taxon>
        <taxon>Pseudomonadati</taxon>
        <taxon>Pseudomonadota</taxon>
        <taxon>Alphaproteobacteria</taxon>
        <taxon>Sphingomonadales</taxon>
        <taxon>Sphingomonadaceae</taxon>
        <taxon>Allosphingosinicella</taxon>
    </lineage>
</organism>
<keyword evidence="1" id="KW-0805">Transcription regulation</keyword>
<evidence type="ECO:0000256" key="3">
    <source>
        <dbReference type="SAM" id="MobiDB-lite"/>
    </source>
</evidence>
<protein>
    <submittedName>
        <fullName evidence="5">AraC family transcriptional regulator</fullName>
    </submittedName>
</protein>
<evidence type="ECO:0000256" key="2">
    <source>
        <dbReference type="ARBA" id="ARBA00023163"/>
    </source>
</evidence>
<dbReference type="GO" id="GO:0003700">
    <property type="term" value="F:DNA-binding transcription factor activity"/>
    <property type="evidence" value="ECO:0007669"/>
    <property type="project" value="InterPro"/>
</dbReference>
<name>A0A2P7QRF4_9SPHN</name>
<proteinExistence type="predicted"/>
<dbReference type="InterPro" id="IPR009057">
    <property type="entry name" value="Homeodomain-like_sf"/>
</dbReference>